<comment type="similarity">
    <text evidence="1 5 6 11">Belongs to the histidinol dehydrogenase family.</text>
</comment>
<evidence type="ECO:0000256" key="5">
    <source>
        <dbReference type="HAMAP-Rule" id="MF_01024"/>
    </source>
</evidence>
<feature type="binding site" evidence="5 9">
    <location>
        <position position="364"/>
    </location>
    <ligand>
        <name>substrate</name>
    </ligand>
</feature>
<dbReference type="Gene3D" id="3.40.50.1980">
    <property type="entry name" value="Nitrogenase molybdenum iron protein domain"/>
    <property type="match status" value="2"/>
</dbReference>
<keyword evidence="4 5" id="KW-0560">Oxidoreductase</keyword>
<dbReference type="NCBIfam" id="TIGR00069">
    <property type="entry name" value="hisD"/>
    <property type="match status" value="1"/>
</dbReference>
<reference evidence="12 13" key="1">
    <citation type="journal article" date="2016" name="Nat. Commun.">
        <title>Thousands of microbial genomes shed light on interconnected biogeochemical processes in an aquifer system.</title>
        <authorList>
            <person name="Anantharaman K."/>
            <person name="Brown C.T."/>
            <person name="Hug L.A."/>
            <person name="Sharon I."/>
            <person name="Castelle C.J."/>
            <person name="Probst A.J."/>
            <person name="Thomas B.C."/>
            <person name="Singh A."/>
            <person name="Wilkins M.J."/>
            <person name="Karaoz U."/>
            <person name="Brodie E.L."/>
            <person name="Williams K.H."/>
            <person name="Hubbard S.S."/>
            <person name="Banfield J.F."/>
        </authorList>
    </citation>
    <scope>NUCLEOTIDE SEQUENCE [LARGE SCALE GENOMIC DNA]</scope>
</reference>
<comment type="function">
    <text evidence="5">Catalyzes the sequential NAD-dependent oxidations of L-histidinol to L-histidinaldehyde and then to L-histidine.</text>
</comment>
<dbReference type="GO" id="GO:0008270">
    <property type="term" value="F:zinc ion binding"/>
    <property type="evidence" value="ECO:0007669"/>
    <property type="project" value="UniProtKB-UniRule"/>
</dbReference>
<name>A0A1F5AEI7_9BACT</name>
<dbReference type="AlphaFoldDB" id="A0A1F5AEI7"/>
<dbReference type="STRING" id="1797291.A2V47_05830"/>
<dbReference type="InterPro" id="IPR022695">
    <property type="entry name" value="Histidinol_DH_monofunct"/>
</dbReference>
<evidence type="ECO:0000256" key="10">
    <source>
        <dbReference type="PIRSR" id="PIRSR000099-4"/>
    </source>
</evidence>
<evidence type="ECO:0000256" key="8">
    <source>
        <dbReference type="PIRSR" id="PIRSR000099-2"/>
    </source>
</evidence>
<dbReference type="Proteomes" id="UP000177701">
    <property type="component" value="Unassembled WGS sequence"/>
</dbReference>
<feature type="binding site" evidence="5 10">
    <location>
        <position position="262"/>
    </location>
    <ligand>
        <name>Zn(2+)</name>
        <dbReference type="ChEBI" id="CHEBI:29105"/>
    </ligand>
</feature>
<dbReference type="FunFam" id="3.40.50.1980:FF:000001">
    <property type="entry name" value="Histidinol dehydrogenase"/>
    <property type="match status" value="1"/>
</dbReference>
<evidence type="ECO:0000256" key="9">
    <source>
        <dbReference type="PIRSR" id="PIRSR000099-3"/>
    </source>
</evidence>
<dbReference type="GO" id="GO:0051287">
    <property type="term" value="F:NAD binding"/>
    <property type="evidence" value="ECO:0007669"/>
    <property type="project" value="InterPro"/>
</dbReference>
<dbReference type="EMBL" id="MEYH01000022">
    <property type="protein sequence ID" value="OGD16915.1"/>
    <property type="molecule type" value="Genomic_DNA"/>
</dbReference>
<feature type="binding site" evidence="5 8">
    <location>
        <position position="194"/>
    </location>
    <ligand>
        <name>NAD(+)</name>
        <dbReference type="ChEBI" id="CHEBI:57540"/>
    </ligand>
</feature>
<dbReference type="Gene3D" id="1.20.5.1300">
    <property type="match status" value="1"/>
</dbReference>
<feature type="binding site" evidence="5 9">
    <location>
        <position position="418"/>
    </location>
    <ligand>
        <name>substrate</name>
    </ligand>
</feature>
<feature type="binding site" evidence="5 9">
    <location>
        <position position="331"/>
    </location>
    <ligand>
        <name>substrate</name>
    </ligand>
</feature>
<accession>A0A1F5AEI7</accession>
<keyword evidence="3 5" id="KW-0862">Zinc</keyword>
<comment type="caution">
    <text evidence="12">The sequence shown here is derived from an EMBL/GenBank/DDBJ whole genome shotgun (WGS) entry which is preliminary data.</text>
</comment>
<dbReference type="SUPFAM" id="SSF53720">
    <property type="entry name" value="ALDH-like"/>
    <property type="match status" value="1"/>
</dbReference>
<feature type="binding site" evidence="5 9">
    <location>
        <position position="240"/>
    </location>
    <ligand>
        <name>substrate</name>
    </ligand>
</feature>
<dbReference type="GO" id="GO:0004399">
    <property type="term" value="F:histidinol dehydrogenase activity"/>
    <property type="evidence" value="ECO:0007669"/>
    <property type="project" value="UniProtKB-UniRule"/>
</dbReference>
<dbReference type="EC" id="1.1.1.23" evidence="5"/>
<proteinExistence type="inferred from homology"/>
<dbReference type="UniPathway" id="UPA00031">
    <property type="reaction ID" value="UER00014"/>
</dbReference>
<dbReference type="GO" id="GO:0005829">
    <property type="term" value="C:cytosol"/>
    <property type="evidence" value="ECO:0007669"/>
    <property type="project" value="TreeGrafter"/>
</dbReference>
<evidence type="ECO:0000256" key="4">
    <source>
        <dbReference type="ARBA" id="ARBA00023002"/>
    </source>
</evidence>
<evidence type="ECO:0000256" key="1">
    <source>
        <dbReference type="ARBA" id="ARBA00010178"/>
    </source>
</evidence>
<keyword evidence="2 5" id="KW-0479">Metal-binding</keyword>
<feature type="binding site" evidence="5 10">
    <location>
        <position position="265"/>
    </location>
    <ligand>
        <name>Zn(2+)</name>
        <dbReference type="ChEBI" id="CHEBI:29105"/>
    </ligand>
</feature>
<dbReference type="InterPro" id="IPR012131">
    <property type="entry name" value="Hstdl_DH"/>
</dbReference>
<dbReference type="PRINTS" id="PR00083">
    <property type="entry name" value="HOLDHDRGNASE"/>
</dbReference>
<feature type="binding site" evidence="5 9">
    <location>
        <position position="423"/>
    </location>
    <ligand>
        <name>substrate</name>
    </ligand>
</feature>
<dbReference type="FunFam" id="3.40.50.1980:FF:000026">
    <property type="entry name" value="Histidinol dehydrogenase"/>
    <property type="match status" value="1"/>
</dbReference>
<comment type="catalytic activity">
    <reaction evidence="5">
        <text>L-histidinol + 2 NAD(+) + H2O = L-histidine + 2 NADH + 3 H(+)</text>
        <dbReference type="Rhea" id="RHEA:20641"/>
        <dbReference type="ChEBI" id="CHEBI:15377"/>
        <dbReference type="ChEBI" id="CHEBI:15378"/>
        <dbReference type="ChEBI" id="CHEBI:57540"/>
        <dbReference type="ChEBI" id="CHEBI:57595"/>
        <dbReference type="ChEBI" id="CHEBI:57699"/>
        <dbReference type="ChEBI" id="CHEBI:57945"/>
        <dbReference type="EC" id="1.1.1.23"/>
    </reaction>
</comment>
<protein>
    <recommendedName>
        <fullName evidence="5">Histidinol dehydrogenase</fullName>
        <shortName evidence="5">HDH</shortName>
        <ecNumber evidence="5">1.1.1.23</ecNumber>
    </recommendedName>
</protein>
<dbReference type="GO" id="GO:0000105">
    <property type="term" value="P:L-histidine biosynthetic process"/>
    <property type="evidence" value="ECO:0007669"/>
    <property type="project" value="UniProtKB-UniRule"/>
</dbReference>
<feature type="binding site" evidence="5 9">
    <location>
        <position position="265"/>
    </location>
    <ligand>
        <name>substrate</name>
    </ligand>
</feature>
<evidence type="ECO:0000256" key="7">
    <source>
        <dbReference type="PIRSR" id="PIRSR000099-1"/>
    </source>
</evidence>
<sequence>MIKTIFLNKENEEKIEQICRQRFSEDSLIHDIEKKVSEIISRVKKEGDKALLEYTEKYDGVKLSPSEMLIGKEEYDSADQEVSADLLEIIKEAIKKIEKYHLHQKKNSWVTTEEKGIILGQLVNPIERVGLYVPGGQAVYPSSLIMAAIPAMIAGVKEIIVVTPPSSEGKINPYLLSTARELGITEIYKVGGAQAIAALAYGTETIKKVDKIVGPGNIYVTLSKKMVFGEVDIDMLAGPSEILIWADEKANPRYLACDLLSQAEHDAKASAILITTSALLVEKVKKEIEGELKNSVRKEIIQESLEKNGKLIIAEDVTMILKFINCFAPEHLELQIENPWEMLGGIKNAGAIFMGAFAPEPLGDYWAGPNHIIPTSGGARCFSPLSVNNFTKMSSIIFYDKEKLGQDSQKIVSLARLEGLEAHARSIEIRNS</sequence>
<keyword evidence="5" id="KW-0368">Histidine biosynthesis</keyword>
<feature type="binding site" evidence="5 9">
    <location>
        <position position="262"/>
    </location>
    <ligand>
        <name>substrate</name>
    </ligand>
</feature>
<feature type="active site" description="Proton acceptor" evidence="5 7">
    <location>
        <position position="330"/>
    </location>
</feature>
<feature type="binding site" evidence="5 10">
    <location>
        <position position="423"/>
    </location>
    <ligand>
        <name>Zn(2+)</name>
        <dbReference type="ChEBI" id="CHEBI:29105"/>
    </ligand>
</feature>
<evidence type="ECO:0000256" key="11">
    <source>
        <dbReference type="RuleBase" id="RU004175"/>
    </source>
</evidence>
<organism evidence="12 13">
    <name type="scientific">Candidatus Sediminicultor quintus</name>
    <dbReference type="NCBI Taxonomy" id="1797291"/>
    <lineage>
        <taxon>Bacteria</taxon>
        <taxon>Pseudomonadati</taxon>
        <taxon>Atribacterota</taxon>
        <taxon>Candidatus Phoenicimicrobiia</taxon>
        <taxon>Candidatus Pheonicimicrobiales</taxon>
        <taxon>Candidatus Phoenicimicrobiaceae</taxon>
        <taxon>Candidatus Sediminicultor</taxon>
    </lineage>
</organism>
<evidence type="ECO:0000256" key="6">
    <source>
        <dbReference type="PIRNR" id="PIRNR000099"/>
    </source>
</evidence>
<dbReference type="InterPro" id="IPR016161">
    <property type="entry name" value="Ald_DH/histidinol_DH"/>
</dbReference>
<dbReference type="PANTHER" id="PTHR21256:SF2">
    <property type="entry name" value="HISTIDINE BIOSYNTHESIS TRIFUNCTIONAL PROTEIN"/>
    <property type="match status" value="1"/>
</dbReference>
<feature type="binding site" evidence="5 8">
    <location>
        <position position="132"/>
    </location>
    <ligand>
        <name>NAD(+)</name>
        <dbReference type="ChEBI" id="CHEBI:57540"/>
    </ligand>
</feature>
<evidence type="ECO:0000313" key="13">
    <source>
        <dbReference type="Proteomes" id="UP000177701"/>
    </source>
</evidence>
<dbReference type="PIRSF" id="PIRSF000099">
    <property type="entry name" value="Histidinol_dh"/>
    <property type="match status" value="1"/>
</dbReference>
<dbReference type="PANTHER" id="PTHR21256">
    <property type="entry name" value="HISTIDINOL DEHYDROGENASE HDH"/>
    <property type="match status" value="1"/>
</dbReference>
<comment type="cofactor">
    <cofactor evidence="5 10">
        <name>Zn(2+)</name>
        <dbReference type="ChEBI" id="CHEBI:29105"/>
    </cofactor>
    <text evidence="5 10">Binds 1 zinc ion per subunit.</text>
</comment>
<keyword evidence="5 8" id="KW-0520">NAD</keyword>
<keyword evidence="5" id="KW-0028">Amino-acid biosynthesis</keyword>
<evidence type="ECO:0000256" key="3">
    <source>
        <dbReference type="ARBA" id="ARBA00022833"/>
    </source>
</evidence>
<feature type="binding site" evidence="5 10">
    <location>
        <position position="364"/>
    </location>
    <ligand>
        <name>Zn(2+)</name>
        <dbReference type="ChEBI" id="CHEBI:29105"/>
    </ligand>
</feature>
<evidence type="ECO:0000313" key="12">
    <source>
        <dbReference type="EMBL" id="OGD16915.1"/>
    </source>
</evidence>
<gene>
    <name evidence="5" type="primary">hisD</name>
    <name evidence="12" type="ORF">A2V47_05830</name>
</gene>
<feature type="active site" description="Proton acceptor" evidence="5 7">
    <location>
        <position position="331"/>
    </location>
</feature>
<evidence type="ECO:0000256" key="2">
    <source>
        <dbReference type="ARBA" id="ARBA00022723"/>
    </source>
</evidence>
<comment type="pathway">
    <text evidence="5">Amino-acid biosynthesis; L-histidine biosynthesis; L-histidine from 5-phospho-alpha-D-ribose 1-diphosphate: step 9/9.</text>
</comment>
<dbReference type="CDD" id="cd06572">
    <property type="entry name" value="Histidinol_dh"/>
    <property type="match status" value="1"/>
</dbReference>
<dbReference type="Pfam" id="PF00815">
    <property type="entry name" value="Histidinol_dh"/>
    <property type="match status" value="1"/>
</dbReference>
<feature type="binding site" evidence="5 8">
    <location>
        <position position="217"/>
    </location>
    <ligand>
        <name>NAD(+)</name>
        <dbReference type="ChEBI" id="CHEBI:57540"/>
    </ligand>
</feature>
<dbReference type="HAMAP" id="MF_01024">
    <property type="entry name" value="HisD"/>
    <property type="match status" value="1"/>
</dbReference>